<dbReference type="STRING" id="1781255.BH720_16475"/>
<comment type="caution">
    <text evidence="1">The sequence shown here is derived from an EMBL/GenBank/DDBJ whole genome shotgun (WGS) entry which is preliminary data.</text>
</comment>
<accession>A0A1E5QHN5</accession>
<proteinExistence type="predicted"/>
<dbReference type="RefSeq" id="WP_069968312.1">
    <property type="nucleotide sequence ID" value="NZ_CM124774.1"/>
</dbReference>
<protein>
    <submittedName>
        <fullName evidence="1">Uncharacterized protein</fullName>
    </submittedName>
</protein>
<dbReference type="EMBL" id="MJGC01000073">
    <property type="protein sequence ID" value="OEJ74087.1"/>
    <property type="molecule type" value="Genomic_DNA"/>
</dbReference>
<reference evidence="1" key="1">
    <citation type="submission" date="2016-09" db="EMBL/GenBank/DDBJ databases">
        <title>Draft genome of thermotolerant cyanobacterium Desertifilum sp. strain IPPAS B-1220.</title>
        <authorList>
            <person name="Sinetova M.A."/>
            <person name="Bolakhan K."/>
            <person name="Zayadan B.K."/>
            <person name="Mironov K.S."/>
            <person name="Ustinova V."/>
            <person name="Kupriyanova E.V."/>
            <person name="Sidorov R.A."/>
            <person name="Skrypnik A.N."/>
            <person name="Gogoleva N.E."/>
            <person name="Gogolev Y.V."/>
            <person name="Los D.A."/>
        </authorList>
    </citation>
    <scope>NUCLEOTIDE SEQUENCE [LARGE SCALE GENOMIC DNA]</scope>
    <source>
        <strain evidence="1">IPPAS B-1220</strain>
    </source>
</reference>
<name>A0A1E5QHN5_9CYAN</name>
<dbReference type="OrthoDB" id="580965at2"/>
<organism evidence="1">
    <name type="scientific">Desertifilum tharense IPPAS B-1220</name>
    <dbReference type="NCBI Taxonomy" id="1781255"/>
    <lineage>
        <taxon>Bacteria</taxon>
        <taxon>Bacillati</taxon>
        <taxon>Cyanobacteriota</taxon>
        <taxon>Cyanophyceae</taxon>
        <taxon>Desertifilales</taxon>
        <taxon>Desertifilaceae</taxon>
        <taxon>Desertifilum</taxon>
    </lineage>
</organism>
<gene>
    <name evidence="1" type="ORF">BH720_16475</name>
</gene>
<sequence length="453" mass="53140">MIRDALPEDYSTEPGLTSSQLLRTLGQAQNLIYKFFLEIVDTLPPEDVLLEFKRLFINHINVTSSEVQQALYDILFVNNEEEFRHTLKRCCYILVNNWEASRHHQSIQNLVNLFEDPAISQYSPSPTTKRLRMWLLNFINSSDFQEIKLFCSRIDTPEVEHWTERFTAYLLVPQYVNFKNPVEQREAARARSQQIKERFKFDLAMYTAHSQSKVINPVKTYKNPTSLGEEVLRLIKVILARRGPFNYLNLANIFLKQIESLNYKEFKDALIEYLAFSIEQKDFIETLRSHLSKKFVRLYESHDEDTVTKALILRTCNKIISYLTTENRKDPSPLFILLLSQGNPLPLVIILLKIILVSKPSRIFLEARVAELILYYQNYDETDCRWIIDFMEILNIAFAIYAENVQYNLIKMNGEGLEDKTLVDLDDYRVFSQMNQASTTEDIPEELEIDENP</sequence>
<evidence type="ECO:0000313" key="1">
    <source>
        <dbReference type="EMBL" id="OEJ74087.1"/>
    </source>
</evidence>
<dbReference type="AlphaFoldDB" id="A0A1E5QHN5"/>